<dbReference type="EMBL" id="FUYV01000093">
    <property type="protein sequence ID" value="SKC24328.1"/>
    <property type="molecule type" value="Genomic_DNA"/>
</dbReference>
<evidence type="ECO:0000313" key="2">
    <source>
        <dbReference type="Proteomes" id="UP000191055"/>
    </source>
</evidence>
<reference evidence="1 2" key="1">
    <citation type="submission" date="2017-02" db="EMBL/GenBank/DDBJ databases">
        <authorList>
            <person name="Peterson S.W."/>
        </authorList>
    </citation>
    <scope>NUCLEOTIDE SEQUENCE [LARGE SCALE GENOMIC DNA]</scope>
    <source>
        <strain evidence="1 2">DSM 24412</strain>
    </source>
</reference>
<evidence type="ECO:0000313" key="1">
    <source>
        <dbReference type="EMBL" id="SKC24328.1"/>
    </source>
</evidence>
<sequence length="295" mass="35368">MKSDELYKHLKFTNDFSVDDWNDLIRVKFRTYFRNDQIFNSNKEVLRTEIINYIKFSEKPVYLTLFNWTFLIFRECFERDEQLAIKQISDSFYEISSTDFKWMTNAIIQPNPADFSERDKMSYYFKVIDEILEGVFKPRFRLFDNFINYYTTGGYYDNSKIDFGQIIQNFPVSESVPATLYLKDPYFSISTNQWRNISAHKTFNITKDSIEIEYGKRNIKTLNISFEQLKLILDWTQDIYRVIRLAEVFINLNYTKEVVNYLGGTDKMKLRFESVLMHLINNIQIVGFQFISILS</sequence>
<keyword evidence="2" id="KW-1185">Reference proteome</keyword>
<proteinExistence type="predicted"/>
<protein>
    <submittedName>
        <fullName evidence="1">Uncharacterized protein</fullName>
    </submittedName>
</protein>
<dbReference type="OrthoDB" id="2575320at2"/>
<name>A0A1T5HUI3_9BACT</name>
<accession>A0A1T5HUI3</accession>
<dbReference type="RefSeq" id="WP_079559248.1">
    <property type="nucleotide sequence ID" value="NZ_CP021904.1"/>
</dbReference>
<dbReference type="KEGG" id="asx:CDL62_14670"/>
<organism evidence="1 2">
    <name type="scientific">Alkalitalea saponilacus</name>
    <dbReference type="NCBI Taxonomy" id="889453"/>
    <lineage>
        <taxon>Bacteria</taxon>
        <taxon>Pseudomonadati</taxon>
        <taxon>Bacteroidota</taxon>
        <taxon>Bacteroidia</taxon>
        <taxon>Marinilabiliales</taxon>
        <taxon>Marinilabiliaceae</taxon>
        <taxon>Alkalitalea</taxon>
    </lineage>
</organism>
<dbReference type="AlphaFoldDB" id="A0A1T5HUI3"/>
<gene>
    <name evidence="1" type="ORF">SAMN03080601_03631</name>
</gene>
<dbReference type="Proteomes" id="UP000191055">
    <property type="component" value="Unassembled WGS sequence"/>
</dbReference>